<proteinExistence type="predicted"/>
<organism evidence="1 2">
    <name type="scientific">Portunus trituberculatus</name>
    <name type="common">Swimming crab</name>
    <name type="synonym">Neptunus trituberculatus</name>
    <dbReference type="NCBI Taxonomy" id="210409"/>
    <lineage>
        <taxon>Eukaryota</taxon>
        <taxon>Metazoa</taxon>
        <taxon>Ecdysozoa</taxon>
        <taxon>Arthropoda</taxon>
        <taxon>Crustacea</taxon>
        <taxon>Multicrustacea</taxon>
        <taxon>Malacostraca</taxon>
        <taxon>Eumalacostraca</taxon>
        <taxon>Eucarida</taxon>
        <taxon>Decapoda</taxon>
        <taxon>Pleocyemata</taxon>
        <taxon>Brachyura</taxon>
        <taxon>Eubrachyura</taxon>
        <taxon>Portunoidea</taxon>
        <taxon>Portunidae</taxon>
        <taxon>Portuninae</taxon>
        <taxon>Portunus</taxon>
    </lineage>
</organism>
<keyword evidence="2" id="KW-1185">Reference proteome</keyword>
<comment type="caution">
    <text evidence="1">The sequence shown here is derived from an EMBL/GenBank/DDBJ whole genome shotgun (WGS) entry which is preliminary data.</text>
</comment>
<evidence type="ECO:0000313" key="1">
    <source>
        <dbReference type="EMBL" id="MPC26443.1"/>
    </source>
</evidence>
<reference evidence="1 2" key="1">
    <citation type="submission" date="2019-05" db="EMBL/GenBank/DDBJ databases">
        <title>Another draft genome of Portunus trituberculatus and its Hox gene families provides insights of decapod evolution.</title>
        <authorList>
            <person name="Jeong J.-H."/>
            <person name="Song I."/>
            <person name="Kim S."/>
            <person name="Choi T."/>
            <person name="Kim D."/>
            <person name="Ryu S."/>
            <person name="Kim W."/>
        </authorList>
    </citation>
    <scope>NUCLEOTIDE SEQUENCE [LARGE SCALE GENOMIC DNA]</scope>
    <source>
        <tissue evidence="1">Muscle</tissue>
    </source>
</reference>
<sequence length="74" mass="8146">MMSKSGGDGATGVLCTAVNERVTSCSVGLLVTSRGLDSGRTCRVQWHRRWPWSPSRCQAGCSLYLTNYLNELHQ</sequence>
<dbReference type="EMBL" id="VSRR010001598">
    <property type="protein sequence ID" value="MPC26443.1"/>
    <property type="molecule type" value="Genomic_DNA"/>
</dbReference>
<name>A0A5B7DZS3_PORTR</name>
<dbReference type="Proteomes" id="UP000324222">
    <property type="component" value="Unassembled WGS sequence"/>
</dbReference>
<accession>A0A5B7DZS3</accession>
<evidence type="ECO:0000313" key="2">
    <source>
        <dbReference type="Proteomes" id="UP000324222"/>
    </source>
</evidence>
<dbReference type="AlphaFoldDB" id="A0A5B7DZS3"/>
<gene>
    <name evidence="1" type="ORF">E2C01_019582</name>
</gene>
<protein>
    <submittedName>
        <fullName evidence="1">Uncharacterized protein</fullName>
    </submittedName>
</protein>